<evidence type="ECO:0000313" key="2">
    <source>
        <dbReference type="Proteomes" id="UP001199296"/>
    </source>
</evidence>
<sequence>MNNLNMIKDLVKKDNNQQSKISYSIGRNEKCPCGSGKKFKKCCALNNPQLSREDYFQKIKEIKEEEKLIDLLKEAVENYPLEQSFILPLIVYSLQHSNYQTAIKYLKHAWQLMGTDLDEAFISPLINIMVDKGELEKAEAIIRDSLAAKGESIPLLIAQAEVYKADEKMQRVNEIIDRAMQLDADNLQLIVFRLETLMDFDDVVSSLALYEKYYEQLKDYKQMRVIGFLDDFIEKRFNLKENQELGEKEALKAAQKIFAVFEEVDNLNLKTSESRAKELLEKIKDLPPKNSQIVLDILAYYLTAELYDEFEDYAQVVNKVQKDNPNYLRLLFLKFYNQGELKKAYQYISQAFELEKARKDGHFHNWQVAADYLQFIVDYGSSKDLKNFIADFAVLIAEDKDLLSHLMLLLENNNSKQYKDKLLNKILAVLEESEIKNIEQKDVYNKLFFTKLLELDIRERVNKKAAKNKLKEIEELSRTVTEEEVNTPVLSYAKLRLLKYQAGDLKEEQEKLIAAVKNSKVESYYDAIAYYETMLRFADPAPILTEIPYSKYLDDQQLEFYRLTAALNLSYYEIASEIFYKQFLDKIQQNELASFFISLLRYFDKEEILEHLDKLKLNEEIVNYFIEMMNIKNN</sequence>
<keyword evidence="2" id="KW-1185">Reference proteome</keyword>
<dbReference type="Gene3D" id="3.10.450.50">
    <property type="match status" value="1"/>
</dbReference>
<comment type="caution">
    <text evidence="1">The sequence shown here is derived from an EMBL/GenBank/DDBJ whole genome shotgun (WGS) entry which is preliminary data.</text>
</comment>
<name>A0AAW4WZ09_9FIRM</name>
<dbReference type="Proteomes" id="UP001199296">
    <property type="component" value="Unassembled WGS sequence"/>
</dbReference>
<dbReference type="SUPFAM" id="SSF103642">
    <property type="entry name" value="Sec-C motif"/>
    <property type="match status" value="1"/>
</dbReference>
<organism evidence="1 2">
    <name type="scientific">Halanaerobium polyolivorans</name>
    <dbReference type="NCBI Taxonomy" id="2886943"/>
    <lineage>
        <taxon>Bacteria</taxon>
        <taxon>Bacillati</taxon>
        <taxon>Bacillota</taxon>
        <taxon>Clostridia</taxon>
        <taxon>Halanaerobiales</taxon>
        <taxon>Halanaerobiaceae</taxon>
        <taxon>Halanaerobium</taxon>
    </lineage>
</organism>
<evidence type="ECO:0000313" key="1">
    <source>
        <dbReference type="EMBL" id="MCC3144514.1"/>
    </source>
</evidence>
<dbReference type="RefSeq" id="WP_229344343.1">
    <property type="nucleotide sequence ID" value="NZ_JAJFAT010000004.1"/>
</dbReference>
<proteinExistence type="predicted"/>
<protein>
    <submittedName>
        <fullName evidence="1">SEC-C domain-containing protein</fullName>
    </submittedName>
</protein>
<dbReference type="SUPFAM" id="SSF48452">
    <property type="entry name" value="TPR-like"/>
    <property type="match status" value="1"/>
</dbReference>
<dbReference type="AlphaFoldDB" id="A0AAW4WZ09"/>
<accession>A0AAW4WZ09</accession>
<gene>
    <name evidence="1" type="ORF">LJ207_04150</name>
</gene>
<dbReference type="InterPro" id="IPR004027">
    <property type="entry name" value="SEC_C_motif"/>
</dbReference>
<dbReference type="Gene3D" id="1.25.40.10">
    <property type="entry name" value="Tetratricopeptide repeat domain"/>
    <property type="match status" value="1"/>
</dbReference>
<dbReference type="EMBL" id="JAJFAT010000004">
    <property type="protein sequence ID" value="MCC3144514.1"/>
    <property type="molecule type" value="Genomic_DNA"/>
</dbReference>
<reference evidence="1 2" key="1">
    <citation type="submission" date="2021-10" db="EMBL/GenBank/DDBJ databases">
        <authorList>
            <person name="Grouzdev D.S."/>
            <person name="Pantiukh K.S."/>
            <person name="Krutkina M.S."/>
        </authorList>
    </citation>
    <scope>NUCLEOTIDE SEQUENCE [LARGE SCALE GENOMIC DNA]</scope>
    <source>
        <strain evidence="1 2">Z-7514</strain>
    </source>
</reference>
<dbReference type="InterPro" id="IPR011990">
    <property type="entry name" value="TPR-like_helical_dom_sf"/>
</dbReference>
<dbReference type="Pfam" id="PF02810">
    <property type="entry name" value="SEC-C"/>
    <property type="match status" value="1"/>
</dbReference>